<dbReference type="Gene3D" id="2.60.120.10">
    <property type="entry name" value="Jelly Rolls"/>
    <property type="match status" value="1"/>
</dbReference>
<dbReference type="Proteomes" id="UP000598820">
    <property type="component" value="Unassembled WGS sequence"/>
</dbReference>
<evidence type="ECO:0000313" key="2">
    <source>
        <dbReference type="EMBL" id="MBD2705189.1"/>
    </source>
</evidence>
<name>A0A927GAE9_9BACT</name>
<dbReference type="InterPro" id="IPR014710">
    <property type="entry name" value="RmlC-like_jellyroll"/>
</dbReference>
<dbReference type="Pfam" id="PF07883">
    <property type="entry name" value="Cupin_2"/>
    <property type="match status" value="1"/>
</dbReference>
<dbReference type="CDD" id="cd02208">
    <property type="entry name" value="cupin_RmlC-like"/>
    <property type="match status" value="1"/>
</dbReference>
<feature type="domain" description="Cupin type-2" evidence="1">
    <location>
        <begin position="35"/>
        <end position="103"/>
    </location>
</feature>
<dbReference type="InterPro" id="IPR011051">
    <property type="entry name" value="RmlC_Cupin_sf"/>
</dbReference>
<reference evidence="2" key="1">
    <citation type="submission" date="2020-09" db="EMBL/GenBank/DDBJ databases">
        <authorList>
            <person name="Kim M.K."/>
        </authorList>
    </citation>
    <scope>NUCLEOTIDE SEQUENCE</scope>
    <source>
        <strain evidence="2">BT702</strain>
    </source>
</reference>
<sequence>MATKGQILDMTPVGMKFTVLQASADTLGKSLDLHWELLPGCNMKDPLVHVHPHAIETYQVLEGDMEFFIHDRWIAASQGDHLSVPKGVTHCFRNPTDQIVRVFNTHQPALKMENYFEDVCKVLDKVTDQRRNRFRMNLRTVLYMSVLMNNYRSEIIAKSPPDVAIKGLGWVAKVFGLQY</sequence>
<accession>A0A927GAE9</accession>
<dbReference type="SUPFAM" id="SSF51182">
    <property type="entry name" value="RmlC-like cupins"/>
    <property type="match status" value="1"/>
</dbReference>
<dbReference type="RefSeq" id="WP_190892385.1">
    <property type="nucleotide sequence ID" value="NZ_JACWZY010000047.1"/>
</dbReference>
<organism evidence="2 3">
    <name type="scientific">Spirosoma profusum</name>
    <dbReference type="NCBI Taxonomy" id="2771354"/>
    <lineage>
        <taxon>Bacteria</taxon>
        <taxon>Pseudomonadati</taxon>
        <taxon>Bacteroidota</taxon>
        <taxon>Cytophagia</taxon>
        <taxon>Cytophagales</taxon>
        <taxon>Cytophagaceae</taxon>
        <taxon>Spirosoma</taxon>
    </lineage>
</organism>
<keyword evidence="3" id="KW-1185">Reference proteome</keyword>
<dbReference type="InterPro" id="IPR013096">
    <property type="entry name" value="Cupin_2"/>
</dbReference>
<dbReference type="PANTHER" id="PTHR36440:SF1">
    <property type="entry name" value="PUTATIVE (AFU_ORTHOLOGUE AFUA_8G07350)-RELATED"/>
    <property type="match status" value="1"/>
</dbReference>
<protein>
    <submittedName>
        <fullName evidence="2">Cupin domain-containing protein</fullName>
    </submittedName>
</protein>
<evidence type="ECO:0000259" key="1">
    <source>
        <dbReference type="Pfam" id="PF07883"/>
    </source>
</evidence>
<gene>
    <name evidence="2" type="ORF">IC229_31495</name>
</gene>
<evidence type="ECO:0000313" key="3">
    <source>
        <dbReference type="Proteomes" id="UP000598820"/>
    </source>
</evidence>
<proteinExistence type="predicted"/>
<comment type="caution">
    <text evidence="2">The sequence shown here is derived from an EMBL/GenBank/DDBJ whole genome shotgun (WGS) entry which is preliminary data.</text>
</comment>
<dbReference type="AlphaFoldDB" id="A0A927GAE9"/>
<dbReference type="EMBL" id="JACWZY010000047">
    <property type="protein sequence ID" value="MBD2705189.1"/>
    <property type="molecule type" value="Genomic_DNA"/>
</dbReference>
<dbReference type="InterPro" id="IPR053146">
    <property type="entry name" value="QDO-like"/>
</dbReference>
<dbReference type="PANTHER" id="PTHR36440">
    <property type="entry name" value="PUTATIVE (AFU_ORTHOLOGUE AFUA_8G07350)-RELATED"/>
    <property type="match status" value="1"/>
</dbReference>